<dbReference type="Pfam" id="PF00690">
    <property type="entry name" value="Cation_ATPase_N"/>
    <property type="match status" value="1"/>
</dbReference>
<evidence type="ECO:0000256" key="6">
    <source>
        <dbReference type="ARBA" id="ARBA00022989"/>
    </source>
</evidence>
<dbReference type="Gene3D" id="1.20.1110.10">
    <property type="entry name" value="Calcium-transporting ATPase, transmembrane domain"/>
    <property type="match status" value="1"/>
</dbReference>
<dbReference type="SFLD" id="SFLDG00002">
    <property type="entry name" value="C1.7:_P-type_atpase_like"/>
    <property type="match status" value="1"/>
</dbReference>
<dbReference type="Proteomes" id="UP000597877">
    <property type="component" value="Unassembled WGS sequence"/>
</dbReference>
<dbReference type="PRINTS" id="PR00120">
    <property type="entry name" value="HATPASE"/>
</dbReference>
<evidence type="ECO:0000313" key="11">
    <source>
        <dbReference type="Proteomes" id="UP000597877"/>
    </source>
</evidence>
<feature type="transmembrane region" description="Helical" evidence="8">
    <location>
        <begin position="672"/>
        <end position="692"/>
    </location>
</feature>
<dbReference type="Pfam" id="PF00122">
    <property type="entry name" value="E1-E2_ATPase"/>
    <property type="match status" value="1"/>
</dbReference>
<dbReference type="InterPro" id="IPR001757">
    <property type="entry name" value="P_typ_ATPase"/>
</dbReference>
<keyword evidence="5" id="KW-1278">Translocase</keyword>
<feature type="transmembrane region" description="Helical" evidence="8">
    <location>
        <begin position="772"/>
        <end position="789"/>
    </location>
</feature>
<sequence>MKEFWRMGKEEVLKELGVSQQGLAGKDVESRKEKYGENILEEAHKKSIFRIFVEQFADLLVAILVVAAIISAVSGSVESTIVIIVVLIMNAILGTVQYVKAEKSLESLKELSSPMVKVKRDGQKLEIKSSEIVVGDVILVEAGDVIGADGRILESYSLKVNESSLTGEASEVEKNNRIINEEVALADRKNMVYTGSLVVYGRGEMVVTAVGMDTELGKIAGMINAVGDNKTPLQQNLDKFSKGLAIAIMIISAIVFALYLYRGTNPLDALMFAVALAVAAIPEALGSIVTIVQAIGTSKMARENAIIKDLKAVESLGCVSVVCSDKTGTLTKNKMTVKEIFTAGRNIKPEEIDLTKDVHRYLIYDAVIANDAILSNGKYIGDPTEYSLMEMADNVNLNQQKKLDTDFIRKWINRMGEIPFDSDRKMMSVKCKLHGRETILTKGAPDLLIEKCIRVKHENKVVDMTINEKEQIVKAYEKFSENGLRVLAFAYKETNHKLGLEEECDYTFIGLVAMADPLREETIPAVMDAKSAGIKTVMITGDHKTTAVAIAKEAGIYREGDMAITGLMLDKKDDEWLNENVENISVYARVSPENKIRIVKAWQNRGHITAMTGDGVNDAPALKKADVGIAMGITGTEVSKDAATMILADDNFATIIKAVSNGRNVFRNIKNAIIFLLSGNMAGILTVLYTVLLGLPAPFTPVHLLFMNLLTDSLPAIAIGMEPSDKSLLRMPPRNHKEGLLTKDFIQKILIQGGLVAIATVISYYIGLNVSSGFATTMAFLTLTIARLFHCFNCRNDKPISKIKLLSNKFSVMAFVAGLIFIGGVIVITPLSGLFDIANIGVRNLVFAIALAFAPTALIQLYKMVLYKGRNEK</sequence>
<feature type="transmembrane region" description="Helical" evidence="8">
    <location>
        <begin position="745"/>
        <end position="766"/>
    </location>
</feature>
<evidence type="ECO:0000256" key="3">
    <source>
        <dbReference type="ARBA" id="ARBA00022741"/>
    </source>
</evidence>
<dbReference type="InterPro" id="IPR059000">
    <property type="entry name" value="ATPase_P-type_domA"/>
</dbReference>
<dbReference type="NCBIfam" id="TIGR01494">
    <property type="entry name" value="ATPase_P-type"/>
    <property type="match status" value="4"/>
</dbReference>
<feature type="transmembrane region" description="Helical" evidence="8">
    <location>
        <begin position="267"/>
        <end position="292"/>
    </location>
</feature>
<dbReference type="SUPFAM" id="SSF81665">
    <property type="entry name" value="Calcium ATPase, transmembrane domain M"/>
    <property type="match status" value="1"/>
</dbReference>
<dbReference type="InterPro" id="IPR036412">
    <property type="entry name" value="HAD-like_sf"/>
</dbReference>
<dbReference type="SUPFAM" id="SSF81653">
    <property type="entry name" value="Calcium ATPase, transduction domain A"/>
    <property type="match status" value="1"/>
</dbReference>
<dbReference type="PROSITE" id="PS00154">
    <property type="entry name" value="ATPASE_E1_E2"/>
    <property type="match status" value="1"/>
</dbReference>
<evidence type="ECO:0000256" key="7">
    <source>
        <dbReference type="ARBA" id="ARBA00023136"/>
    </source>
</evidence>
<comment type="caution">
    <text evidence="10">The sequence shown here is derived from an EMBL/GenBank/DDBJ whole genome shotgun (WGS) entry which is preliminary data.</text>
</comment>
<feature type="transmembrane region" description="Helical" evidence="8">
    <location>
        <begin position="243"/>
        <end position="261"/>
    </location>
</feature>
<dbReference type="Pfam" id="PF00689">
    <property type="entry name" value="Cation_ATPase_C"/>
    <property type="match status" value="1"/>
</dbReference>
<dbReference type="InterPro" id="IPR023214">
    <property type="entry name" value="HAD_sf"/>
</dbReference>
<protein>
    <submittedName>
        <fullName evidence="10">Cation-translocating P-type ATPase</fullName>
    </submittedName>
</protein>
<dbReference type="InterPro" id="IPR044492">
    <property type="entry name" value="P_typ_ATPase_HD_dom"/>
</dbReference>
<comment type="subcellular location">
    <subcellularLocation>
        <location evidence="1">Membrane</location>
        <topology evidence="1">Multi-pass membrane protein</topology>
    </subcellularLocation>
</comment>
<dbReference type="Pfam" id="PF13246">
    <property type="entry name" value="Cation_ATPase"/>
    <property type="match status" value="1"/>
</dbReference>
<keyword evidence="4" id="KW-0067">ATP-binding</keyword>
<reference evidence="10 11" key="1">
    <citation type="submission" date="2020-08" db="EMBL/GenBank/DDBJ databases">
        <title>Genome public.</title>
        <authorList>
            <person name="Liu C."/>
            <person name="Sun Q."/>
        </authorList>
    </citation>
    <scope>NUCLEOTIDE SEQUENCE [LARGE SCALE GENOMIC DNA]</scope>
    <source>
        <strain evidence="10 11">BX4</strain>
    </source>
</reference>
<dbReference type="InterPro" id="IPR018303">
    <property type="entry name" value="ATPase_P-typ_P_site"/>
</dbReference>
<dbReference type="PANTHER" id="PTHR42861">
    <property type="entry name" value="CALCIUM-TRANSPORTING ATPASE"/>
    <property type="match status" value="1"/>
</dbReference>
<dbReference type="SUPFAM" id="SSF56784">
    <property type="entry name" value="HAD-like"/>
    <property type="match status" value="1"/>
</dbReference>
<name>A0ABR7F1T3_9FIRM</name>
<keyword evidence="3" id="KW-0547">Nucleotide-binding</keyword>
<keyword evidence="7 8" id="KW-0472">Membrane</keyword>
<evidence type="ECO:0000256" key="1">
    <source>
        <dbReference type="ARBA" id="ARBA00004141"/>
    </source>
</evidence>
<dbReference type="PRINTS" id="PR00119">
    <property type="entry name" value="CATATPASE"/>
</dbReference>
<feature type="transmembrane region" description="Helical" evidence="8">
    <location>
        <begin position="845"/>
        <end position="865"/>
    </location>
</feature>
<accession>A0ABR7F1T3</accession>
<dbReference type="SMART" id="SM00831">
    <property type="entry name" value="Cation_ATPase_N"/>
    <property type="match status" value="1"/>
</dbReference>
<dbReference type="Gene3D" id="3.40.50.1000">
    <property type="entry name" value="HAD superfamily/HAD-like"/>
    <property type="match status" value="1"/>
</dbReference>
<dbReference type="InterPro" id="IPR023299">
    <property type="entry name" value="ATPase_P-typ_cyto_dom_N"/>
</dbReference>
<dbReference type="InterPro" id="IPR023298">
    <property type="entry name" value="ATPase_P-typ_TM_dom_sf"/>
</dbReference>
<dbReference type="Gene3D" id="3.40.1110.10">
    <property type="entry name" value="Calcium-transporting ATPase, cytoplasmic domain N"/>
    <property type="match status" value="1"/>
</dbReference>
<dbReference type="EMBL" id="JACOOZ010000003">
    <property type="protein sequence ID" value="MBC5667536.1"/>
    <property type="molecule type" value="Genomic_DNA"/>
</dbReference>
<dbReference type="RefSeq" id="WP_118588487.1">
    <property type="nucleotide sequence ID" value="NZ_JACOOZ010000003.1"/>
</dbReference>
<feature type="transmembrane region" description="Helical" evidence="8">
    <location>
        <begin position="80"/>
        <end position="99"/>
    </location>
</feature>
<evidence type="ECO:0000256" key="8">
    <source>
        <dbReference type="SAM" id="Phobius"/>
    </source>
</evidence>
<dbReference type="SUPFAM" id="SSF81660">
    <property type="entry name" value="Metal cation-transporting ATPase, ATP-binding domain N"/>
    <property type="match status" value="1"/>
</dbReference>
<feature type="transmembrane region" description="Helical" evidence="8">
    <location>
        <begin position="704"/>
        <end position="724"/>
    </location>
</feature>
<proteinExistence type="predicted"/>
<dbReference type="SFLD" id="SFLDS00003">
    <property type="entry name" value="Haloacid_Dehalogenase"/>
    <property type="match status" value="1"/>
</dbReference>
<feature type="domain" description="Cation-transporting P-type ATPase N-terminal" evidence="9">
    <location>
        <begin position="3"/>
        <end position="76"/>
    </location>
</feature>
<dbReference type="InterPro" id="IPR004014">
    <property type="entry name" value="ATPase_P-typ_cation-transptr_N"/>
</dbReference>
<evidence type="ECO:0000256" key="4">
    <source>
        <dbReference type="ARBA" id="ARBA00022840"/>
    </source>
</evidence>
<gene>
    <name evidence="10" type="ORF">H8S00_06020</name>
</gene>
<dbReference type="Gene3D" id="2.70.150.10">
    <property type="entry name" value="Calcium-transporting ATPase, cytoplasmic transduction domain A"/>
    <property type="match status" value="1"/>
</dbReference>
<evidence type="ECO:0000256" key="5">
    <source>
        <dbReference type="ARBA" id="ARBA00022967"/>
    </source>
</evidence>
<evidence type="ECO:0000313" key="10">
    <source>
        <dbReference type="EMBL" id="MBC5667536.1"/>
    </source>
</evidence>
<feature type="transmembrane region" description="Helical" evidence="8">
    <location>
        <begin position="56"/>
        <end position="74"/>
    </location>
</feature>
<organism evidence="10 11">
    <name type="scientific">Eubacterium segne</name>
    <dbReference type="NCBI Taxonomy" id="2763045"/>
    <lineage>
        <taxon>Bacteria</taxon>
        <taxon>Bacillati</taxon>
        <taxon>Bacillota</taxon>
        <taxon>Clostridia</taxon>
        <taxon>Eubacteriales</taxon>
        <taxon>Eubacteriaceae</taxon>
        <taxon>Eubacterium</taxon>
    </lineage>
</organism>
<feature type="transmembrane region" description="Helical" evidence="8">
    <location>
        <begin position="810"/>
        <end position="833"/>
    </location>
</feature>
<dbReference type="SFLD" id="SFLDF00027">
    <property type="entry name" value="p-type_atpase"/>
    <property type="match status" value="1"/>
</dbReference>
<dbReference type="InterPro" id="IPR006068">
    <property type="entry name" value="ATPase_P-typ_cation-transptr_C"/>
</dbReference>
<keyword evidence="11" id="KW-1185">Reference proteome</keyword>
<evidence type="ECO:0000259" key="9">
    <source>
        <dbReference type="SMART" id="SM00831"/>
    </source>
</evidence>
<dbReference type="InterPro" id="IPR008250">
    <property type="entry name" value="ATPase_P-typ_transduc_dom_A_sf"/>
</dbReference>
<keyword evidence="2 8" id="KW-0812">Transmembrane</keyword>
<keyword evidence="6 8" id="KW-1133">Transmembrane helix</keyword>
<evidence type="ECO:0000256" key="2">
    <source>
        <dbReference type="ARBA" id="ARBA00022692"/>
    </source>
</evidence>